<evidence type="ECO:0000256" key="12">
    <source>
        <dbReference type="SAM" id="SignalP"/>
    </source>
</evidence>
<accession>A0A5F8GEY5</accession>
<keyword evidence="7" id="KW-0249">Electron transport</keyword>
<keyword evidence="11" id="KW-0676">Redox-active center</keyword>
<keyword evidence="4" id="KW-0812">Transmembrane</keyword>
<proteinExistence type="predicted"/>
<evidence type="ECO:0000256" key="5">
    <source>
        <dbReference type="ARBA" id="ARBA00022729"/>
    </source>
</evidence>
<reference evidence="14" key="3">
    <citation type="submission" date="2025-09" db="UniProtKB">
        <authorList>
            <consortium name="Ensembl"/>
        </authorList>
    </citation>
    <scope>IDENTIFICATION</scope>
</reference>
<comment type="subcellular location">
    <subcellularLocation>
        <location evidence="1">Endoplasmic reticulum membrane</location>
        <topology evidence="1">Single-pass type I membrane protein</topology>
    </subcellularLocation>
</comment>
<sequence length="133" mass="14678">MAGRKAKETRGPGAPSLVAVAVAVALAGPPPVAAGLEEPSRVRAMTSNNWTLVLEGEWMLKFYAPWCPACLQTESEWETFAKNGELLDVSVGKVDVTQEPGTLMNFEWHIFKEITLNEQAFKYCQVDQTFLSM</sequence>
<dbReference type="InterPro" id="IPR013766">
    <property type="entry name" value="Thioredoxin_domain"/>
</dbReference>
<dbReference type="Pfam" id="PF00085">
    <property type="entry name" value="Thioredoxin"/>
    <property type="match status" value="1"/>
</dbReference>
<keyword evidence="6" id="KW-0256">Endoplasmic reticulum</keyword>
<evidence type="ECO:0000259" key="13">
    <source>
        <dbReference type="Pfam" id="PF00085"/>
    </source>
</evidence>
<evidence type="ECO:0000256" key="1">
    <source>
        <dbReference type="ARBA" id="ARBA00004115"/>
    </source>
</evidence>
<evidence type="ECO:0000256" key="7">
    <source>
        <dbReference type="ARBA" id="ARBA00022982"/>
    </source>
</evidence>
<evidence type="ECO:0000313" key="14">
    <source>
        <dbReference type="Ensembl" id="ENSMODP00000045836.1"/>
    </source>
</evidence>
<evidence type="ECO:0000256" key="6">
    <source>
        <dbReference type="ARBA" id="ARBA00022824"/>
    </source>
</evidence>
<dbReference type="Bgee" id="ENSMODG00000036743">
    <property type="expression patterns" value="Expressed in skeleton of lower jaw and 17 other cell types or tissues"/>
</dbReference>
<protein>
    <recommendedName>
        <fullName evidence="13">Thioredoxin domain-containing protein</fullName>
    </recommendedName>
</protein>
<reference evidence="14" key="2">
    <citation type="submission" date="2025-08" db="UniProtKB">
        <authorList>
            <consortium name="Ensembl"/>
        </authorList>
    </citation>
    <scope>IDENTIFICATION</scope>
</reference>
<evidence type="ECO:0000256" key="11">
    <source>
        <dbReference type="ARBA" id="ARBA00023284"/>
    </source>
</evidence>
<dbReference type="Proteomes" id="UP000002280">
    <property type="component" value="Chromosome 1"/>
</dbReference>
<dbReference type="InterPro" id="IPR017937">
    <property type="entry name" value="Thioredoxin_CS"/>
</dbReference>
<keyword evidence="3" id="KW-0597">Phosphoprotein</keyword>
<dbReference type="InterPro" id="IPR036249">
    <property type="entry name" value="Thioredoxin-like_sf"/>
</dbReference>
<evidence type="ECO:0000313" key="15">
    <source>
        <dbReference type="Proteomes" id="UP000002280"/>
    </source>
</evidence>
<dbReference type="AlphaFoldDB" id="A0A5F8GEY5"/>
<dbReference type="InParanoid" id="A0A5F8GEY5"/>
<name>A0A5F8GEY5_MONDO</name>
<dbReference type="STRING" id="13616.ENSMODP00000045836"/>
<evidence type="ECO:0000256" key="3">
    <source>
        <dbReference type="ARBA" id="ARBA00022553"/>
    </source>
</evidence>
<feature type="signal peptide" evidence="12">
    <location>
        <begin position="1"/>
        <end position="34"/>
    </location>
</feature>
<dbReference type="Gene3D" id="3.40.30.10">
    <property type="entry name" value="Glutaredoxin"/>
    <property type="match status" value="1"/>
</dbReference>
<dbReference type="GeneTree" id="ENSGT00940000160301"/>
<evidence type="ECO:0000256" key="2">
    <source>
        <dbReference type="ARBA" id="ARBA00022448"/>
    </source>
</evidence>
<dbReference type="GO" id="GO:0005789">
    <property type="term" value="C:endoplasmic reticulum membrane"/>
    <property type="evidence" value="ECO:0007669"/>
    <property type="project" value="UniProtKB-SubCell"/>
</dbReference>
<keyword evidence="8" id="KW-1133">Transmembrane helix</keyword>
<keyword evidence="5 12" id="KW-0732">Signal</keyword>
<evidence type="ECO:0000256" key="9">
    <source>
        <dbReference type="ARBA" id="ARBA00023136"/>
    </source>
</evidence>
<reference evidence="14 15" key="1">
    <citation type="journal article" date="2007" name="Nature">
        <title>Genome of the marsupial Monodelphis domestica reveals innovation in non-coding sequences.</title>
        <authorList>
            <person name="Mikkelsen T.S."/>
            <person name="Wakefield M.J."/>
            <person name="Aken B."/>
            <person name="Amemiya C.T."/>
            <person name="Chang J.L."/>
            <person name="Duke S."/>
            <person name="Garber M."/>
            <person name="Gentles A.J."/>
            <person name="Goodstadt L."/>
            <person name="Heger A."/>
            <person name="Jurka J."/>
            <person name="Kamal M."/>
            <person name="Mauceli E."/>
            <person name="Searle S.M."/>
            <person name="Sharpe T."/>
            <person name="Baker M.L."/>
            <person name="Batzer M.A."/>
            <person name="Benos P.V."/>
            <person name="Belov K."/>
            <person name="Clamp M."/>
            <person name="Cook A."/>
            <person name="Cuff J."/>
            <person name="Das R."/>
            <person name="Davidow L."/>
            <person name="Deakin J.E."/>
            <person name="Fazzari M.J."/>
            <person name="Glass J.L."/>
            <person name="Grabherr M."/>
            <person name="Greally J.M."/>
            <person name="Gu W."/>
            <person name="Hore T.A."/>
            <person name="Huttley G.A."/>
            <person name="Kleber M."/>
            <person name="Jirtle R.L."/>
            <person name="Koina E."/>
            <person name="Lee J.T."/>
            <person name="Mahony S."/>
            <person name="Marra M.A."/>
            <person name="Miller R.D."/>
            <person name="Nicholls R.D."/>
            <person name="Oda M."/>
            <person name="Papenfuss A.T."/>
            <person name="Parra Z.E."/>
            <person name="Pollock D.D."/>
            <person name="Ray D.A."/>
            <person name="Schein J.E."/>
            <person name="Speed T.P."/>
            <person name="Thompson K."/>
            <person name="VandeBerg J.L."/>
            <person name="Wade C.M."/>
            <person name="Walker J.A."/>
            <person name="Waters P.D."/>
            <person name="Webber C."/>
            <person name="Weidman J.R."/>
            <person name="Xie X."/>
            <person name="Zody M.C."/>
            <person name="Baldwin J."/>
            <person name="Abdouelleil A."/>
            <person name="Abdulkadir J."/>
            <person name="Abebe A."/>
            <person name="Abera B."/>
            <person name="Abreu J."/>
            <person name="Acer S.C."/>
            <person name="Aftuck L."/>
            <person name="Alexander A."/>
            <person name="An P."/>
            <person name="Anderson E."/>
            <person name="Anderson S."/>
            <person name="Arachi H."/>
            <person name="Azer M."/>
            <person name="Bachantsang P."/>
            <person name="Barry A."/>
            <person name="Bayul T."/>
            <person name="Berlin A."/>
            <person name="Bessette D."/>
            <person name="Bloom T."/>
            <person name="Bloom T."/>
            <person name="Boguslavskiy L."/>
            <person name="Bonnet C."/>
            <person name="Boukhgalter B."/>
            <person name="Bourzgui I."/>
            <person name="Brown A."/>
            <person name="Cahill P."/>
            <person name="Channer S."/>
            <person name="Cheshatsang Y."/>
            <person name="Chuda L."/>
            <person name="Citroen M."/>
            <person name="Collymore A."/>
            <person name="Cooke P."/>
            <person name="Costello M."/>
            <person name="D'Aco K."/>
            <person name="Daza R."/>
            <person name="De Haan G."/>
            <person name="DeGray S."/>
            <person name="DeMaso C."/>
            <person name="Dhargay N."/>
            <person name="Dooley K."/>
            <person name="Dooley E."/>
            <person name="Doricent M."/>
            <person name="Dorje P."/>
            <person name="Dorjee K."/>
            <person name="Dupes A."/>
            <person name="Elong R."/>
            <person name="Falk J."/>
            <person name="Farina A."/>
            <person name="Faro S."/>
            <person name="Ferguson D."/>
            <person name="Fisher S."/>
            <person name="Foley C.D."/>
            <person name="Franke A."/>
            <person name="Friedrich D."/>
            <person name="Gadbois L."/>
            <person name="Gearin G."/>
            <person name="Gearin C.R."/>
            <person name="Giannoukos G."/>
            <person name="Goode T."/>
            <person name="Graham J."/>
            <person name="Grandbois E."/>
            <person name="Grewal S."/>
            <person name="Gyaltsen K."/>
            <person name="Hafez N."/>
            <person name="Hagos B."/>
            <person name="Hall J."/>
            <person name="Henson C."/>
            <person name="Hollinger A."/>
            <person name="Honan T."/>
            <person name="Huard M.D."/>
            <person name="Hughes L."/>
            <person name="Hurhula B."/>
            <person name="Husby M.E."/>
            <person name="Kamat A."/>
            <person name="Kanga B."/>
            <person name="Kashin S."/>
            <person name="Khazanovich D."/>
            <person name="Kisner P."/>
            <person name="Lance K."/>
            <person name="Lara M."/>
            <person name="Lee W."/>
            <person name="Lennon N."/>
            <person name="Letendre F."/>
            <person name="LeVine R."/>
            <person name="Lipovsky A."/>
            <person name="Liu X."/>
            <person name="Liu J."/>
            <person name="Liu S."/>
            <person name="Lokyitsang T."/>
            <person name="Lokyitsang Y."/>
            <person name="Lubonja R."/>
            <person name="Lui A."/>
            <person name="MacDonald P."/>
            <person name="Magnisalis V."/>
            <person name="Maru K."/>
            <person name="Matthews C."/>
            <person name="McCusker W."/>
            <person name="McDonough S."/>
            <person name="Mehta T."/>
            <person name="Meldrim J."/>
            <person name="Meneus L."/>
            <person name="Mihai O."/>
            <person name="Mihalev A."/>
            <person name="Mihova T."/>
            <person name="Mittelman R."/>
            <person name="Mlenga V."/>
            <person name="Montmayeur A."/>
            <person name="Mulrain L."/>
            <person name="Navidi A."/>
            <person name="Naylor J."/>
            <person name="Negash T."/>
            <person name="Nguyen T."/>
            <person name="Nguyen N."/>
            <person name="Nicol R."/>
            <person name="Norbu C."/>
            <person name="Norbu N."/>
            <person name="Novod N."/>
            <person name="O'Neill B."/>
            <person name="Osman S."/>
            <person name="Markiewicz E."/>
            <person name="Oyono O.L."/>
            <person name="Patti C."/>
            <person name="Phunkhang P."/>
            <person name="Pierre F."/>
            <person name="Priest M."/>
            <person name="Raghuraman S."/>
            <person name="Rege F."/>
            <person name="Reyes R."/>
            <person name="Rise C."/>
            <person name="Rogov P."/>
            <person name="Ross K."/>
            <person name="Ryan E."/>
            <person name="Settipalli S."/>
            <person name="Shea T."/>
            <person name="Sherpa N."/>
            <person name="Shi L."/>
            <person name="Shih D."/>
            <person name="Sparrow T."/>
            <person name="Spaulding J."/>
            <person name="Stalker J."/>
            <person name="Stange-Thomann N."/>
            <person name="Stavropoulos S."/>
            <person name="Stone C."/>
            <person name="Strader C."/>
            <person name="Tesfaye S."/>
            <person name="Thomson T."/>
            <person name="Thoulutsang Y."/>
            <person name="Thoulutsang D."/>
            <person name="Topham K."/>
            <person name="Topping I."/>
            <person name="Tsamla T."/>
            <person name="Vassiliev H."/>
            <person name="Vo A."/>
            <person name="Wangchuk T."/>
            <person name="Wangdi T."/>
            <person name="Weiand M."/>
            <person name="Wilkinson J."/>
            <person name="Wilson A."/>
            <person name="Yadav S."/>
            <person name="Young G."/>
            <person name="Yu Q."/>
            <person name="Zembek L."/>
            <person name="Zhong D."/>
            <person name="Zimmer A."/>
            <person name="Zwirko Z."/>
            <person name="Jaffe D.B."/>
            <person name="Alvarez P."/>
            <person name="Brockman W."/>
            <person name="Butler J."/>
            <person name="Chin C."/>
            <person name="Gnerre S."/>
            <person name="MacCallum I."/>
            <person name="Graves J.A."/>
            <person name="Ponting C.P."/>
            <person name="Breen M."/>
            <person name="Samollow P.B."/>
            <person name="Lander E.S."/>
            <person name="Lindblad-Toh K."/>
        </authorList>
    </citation>
    <scope>NUCLEOTIDE SEQUENCE [LARGE SCALE GENOMIC DNA]</scope>
</reference>
<keyword evidence="9" id="KW-0472">Membrane</keyword>
<dbReference type="PROSITE" id="PS00194">
    <property type="entry name" value="THIOREDOXIN_1"/>
    <property type="match status" value="1"/>
</dbReference>
<dbReference type="PANTHER" id="PTHR46107">
    <property type="entry name" value="DUMPY: SHORTER THAN WILD-TYPE"/>
    <property type="match status" value="1"/>
</dbReference>
<keyword evidence="10" id="KW-1015">Disulfide bond</keyword>
<dbReference type="InterPro" id="IPR052454">
    <property type="entry name" value="TMX_domain-containing"/>
</dbReference>
<dbReference type="PANTHER" id="PTHR46107:SF1">
    <property type="entry name" value="THIOREDOXIN-RELATED TRANSMEMBRANE PROTEIN 4"/>
    <property type="match status" value="1"/>
</dbReference>
<dbReference type="Ensembl" id="ENSMODT00000088530.1">
    <property type="protein sequence ID" value="ENSMODP00000045836.1"/>
    <property type="gene ID" value="ENSMODG00000036743.1"/>
</dbReference>
<evidence type="ECO:0000256" key="10">
    <source>
        <dbReference type="ARBA" id="ARBA00023157"/>
    </source>
</evidence>
<evidence type="ECO:0000256" key="8">
    <source>
        <dbReference type="ARBA" id="ARBA00022989"/>
    </source>
</evidence>
<organism evidence="14 15">
    <name type="scientific">Monodelphis domestica</name>
    <name type="common">Gray short-tailed opossum</name>
    <dbReference type="NCBI Taxonomy" id="13616"/>
    <lineage>
        <taxon>Eukaryota</taxon>
        <taxon>Metazoa</taxon>
        <taxon>Chordata</taxon>
        <taxon>Craniata</taxon>
        <taxon>Vertebrata</taxon>
        <taxon>Euteleostomi</taxon>
        <taxon>Mammalia</taxon>
        <taxon>Metatheria</taxon>
        <taxon>Didelphimorphia</taxon>
        <taxon>Didelphidae</taxon>
        <taxon>Monodelphis</taxon>
    </lineage>
</organism>
<feature type="chain" id="PRO_5023835762" description="Thioredoxin domain-containing protein" evidence="12">
    <location>
        <begin position="35"/>
        <end position="133"/>
    </location>
</feature>
<keyword evidence="2" id="KW-0813">Transport</keyword>
<dbReference type="SUPFAM" id="SSF52833">
    <property type="entry name" value="Thioredoxin-like"/>
    <property type="match status" value="1"/>
</dbReference>
<feature type="domain" description="Thioredoxin" evidence="13">
    <location>
        <begin position="48"/>
        <end position="115"/>
    </location>
</feature>
<evidence type="ECO:0000256" key="4">
    <source>
        <dbReference type="ARBA" id="ARBA00022692"/>
    </source>
</evidence>
<keyword evidence="15" id="KW-1185">Reference proteome</keyword>